<evidence type="ECO:0000256" key="2">
    <source>
        <dbReference type="ARBA" id="ARBA00005811"/>
    </source>
</evidence>
<dbReference type="GO" id="GO:0015031">
    <property type="term" value="P:protein transport"/>
    <property type="evidence" value="ECO:0007669"/>
    <property type="project" value="UniProtKB-KW"/>
</dbReference>
<keyword evidence="6 8" id="KW-0472">Membrane</keyword>
<dbReference type="KEGG" id="pfer:IRI77_35925"/>
<protein>
    <submittedName>
        <fullName evidence="9">Biopolymer transporter ExbD</fullName>
    </submittedName>
</protein>
<evidence type="ECO:0000256" key="1">
    <source>
        <dbReference type="ARBA" id="ARBA00004162"/>
    </source>
</evidence>
<dbReference type="GO" id="GO:0022857">
    <property type="term" value="F:transmembrane transporter activity"/>
    <property type="evidence" value="ECO:0007669"/>
    <property type="project" value="InterPro"/>
</dbReference>
<dbReference type="PANTHER" id="PTHR30558:SF7">
    <property type="entry name" value="TOL-PAL SYSTEM PROTEIN TOLR"/>
    <property type="match status" value="1"/>
</dbReference>
<keyword evidence="7" id="KW-0813">Transport</keyword>
<accession>A0A7S7NQR3</accession>
<dbReference type="EMBL" id="CP063849">
    <property type="protein sequence ID" value="QOY88068.1"/>
    <property type="molecule type" value="Genomic_DNA"/>
</dbReference>
<organism evidence="9 10">
    <name type="scientific">Paludibaculum fermentans</name>
    <dbReference type="NCBI Taxonomy" id="1473598"/>
    <lineage>
        <taxon>Bacteria</taxon>
        <taxon>Pseudomonadati</taxon>
        <taxon>Acidobacteriota</taxon>
        <taxon>Terriglobia</taxon>
        <taxon>Bryobacterales</taxon>
        <taxon>Bryobacteraceae</taxon>
        <taxon>Paludibaculum</taxon>
    </lineage>
</organism>
<comment type="subcellular location">
    <subcellularLocation>
        <location evidence="1">Cell membrane</location>
        <topology evidence="1">Single-pass membrane protein</topology>
    </subcellularLocation>
    <subcellularLocation>
        <location evidence="7">Cell membrane</location>
        <topology evidence="7">Single-pass type II membrane protein</topology>
    </subcellularLocation>
</comment>
<name>A0A7S7NQR3_PALFE</name>
<dbReference type="Proteomes" id="UP000593892">
    <property type="component" value="Chromosome"/>
</dbReference>
<dbReference type="PANTHER" id="PTHR30558">
    <property type="entry name" value="EXBD MEMBRANE COMPONENT OF PMF-DRIVEN MACROMOLECULE IMPORT SYSTEM"/>
    <property type="match status" value="1"/>
</dbReference>
<evidence type="ECO:0000313" key="10">
    <source>
        <dbReference type="Proteomes" id="UP000593892"/>
    </source>
</evidence>
<dbReference type="RefSeq" id="WP_194449731.1">
    <property type="nucleotide sequence ID" value="NZ_CP063849.1"/>
</dbReference>
<gene>
    <name evidence="9" type="ORF">IRI77_35925</name>
</gene>
<dbReference type="InterPro" id="IPR003400">
    <property type="entry name" value="ExbD"/>
</dbReference>
<feature type="transmembrane region" description="Helical" evidence="8">
    <location>
        <begin position="21"/>
        <end position="40"/>
    </location>
</feature>
<evidence type="ECO:0000256" key="8">
    <source>
        <dbReference type="SAM" id="Phobius"/>
    </source>
</evidence>
<proteinExistence type="inferred from homology"/>
<evidence type="ECO:0000256" key="7">
    <source>
        <dbReference type="RuleBase" id="RU003879"/>
    </source>
</evidence>
<dbReference type="AlphaFoldDB" id="A0A7S7NQR3"/>
<dbReference type="Gene3D" id="3.30.420.270">
    <property type="match status" value="1"/>
</dbReference>
<keyword evidence="7" id="KW-0653">Protein transport</keyword>
<evidence type="ECO:0000256" key="6">
    <source>
        <dbReference type="ARBA" id="ARBA00023136"/>
    </source>
</evidence>
<evidence type="ECO:0000256" key="4">
    <source>
        <dbReference type="ARBA" id="ARBA00022692"/>
    </source>
</evidence>
<keyword evidence="5 8" id="KW-1133">Transmembrane helix</keyword>
<evidence type="ECO:0000256" key="3">
    <source>
        <dbReference type="ARBA" id="ARBA00022475"/>
    </source>
</evidence>
<evidence type="ECO:0000256" key="5">
    <source>
        <dbReference type="ARBA" id="ARBA00022989"/>
    </source>
</evidence>
<keyword evidence="4 7" id="KW-0812">Transmembrane</keyword>
<keyword evidence="10" id="KW-1185">Reference proteome</keyword>
<keyword evidence="3" id="KW-1003">Cell membrane</keyword>
<reference evidence="9 10" key="1">
    <citation type="submission" date="2020-10" db="EMBL/GenBank/DDBJ databases">
        <title>Complete genome sequence of Paludibaculum fermentans P105T, a facultatively anaerobic acidobacterium capable of dissimilatory Fe(III) reduction.</title>
        <authorList>
            <person name="Dedysh S.N."/>
            <person name="Beletsky A.V."/>
            <person name="Kulichevskaya I.S."/>
            <person name="Mardanov A.V."/>
            <person name="Ravin N.V."/>
        </authorList>
    </citation>
    <scope>NUCLEOTIDE SEQUENCE [LARGE SCALE GENOMIC DNA]</scope>
    <source>
        <strain evidence="9 10">P105</strain>
    </source>
</reference>
<evidence type="ECO:0000313" key="9">
    <source>
        <dbReference type="EMBL" id="QOY88068.1"/>
    </source>
</evidence>
<dbReference type="GO" id="GO:0005886">
    <property type="term" value="C:plasma membrane"/>
    <property type="evidence" value="ECO:0007669"/>
    <property type="project" value="UniProtKB-SubCell"/>
</dbReference>
<sequence>MSDKKKKQAAGATIADINVTPMVDVMLVLLIIFMVITPMLSKGVSVDLAKTMNPIAMQNADKEDAVLVAVTRDGRAWLGSSQVNPADLPGKVKDLLSTRLDKTCYVKADSRARYEKVVDVVDNLRAAGVDNIGLLTDLDAKARKAGAGEPAAAEAK</sequence>
<dbReference type="Pfam" id="PF02472">
    <property type="entry name" value="ExbD"/>
    <property type="match status" value="1"/>
</dbReference>
<comment type="similarity">
    <text evidence="2 7">Belongs to the ExbD/TolR family.</text>
</comment>